<gene>
    <name evidence="1" type="ORF">CCAN12_710074</name>
</gene>
<sequence length="59" mass="7074">MCHFIFDYYGEVDYQVSYKGEKEVPFAWMYVDYNTLQKCGFFRWGLIVNCSKKANTLII</sequence>
<evidence type="ECO:0000313" key="2">
    <source>
        <dbReference type="Proteomes" id="UP000044026"/>
    </source>
</evidence>
<dbReference type="Proteomes" id="UP000044026">
    <property type="component" value="Unassembled WGS sequence"/>
</dbReference>
<organism evidence="1 2">
    <name type="scientific">Capnocytophaga canimorsus</name>
    <dbReference type="NCBI Taxonomy" id="28188"/>
    <lineage>
        <taxon>Bacteria</taxon>
        <taxon>Pseudomonadati</taxon>
        <taxon>Bacteroidota</taxon>
        <taxon>Flavobacteriia</taxon>
        <taxon>Flavobacteriales</taxon>
        <taxon>Flavobacteriaceae</taxon>
        <taxon>Capnocytophaga</taxon>
    </lineage>
</organism>
<reference evidence="1 2" key="1">
    <citation type="submission" date="2015-01" db="EMBL/GenBank/DDBJ databases">
        <authorList>
            <person name="Xiang T."/>
            <person name="Song Y."/>
            <person name="Huang L."/>
            <person name="Wang B."/>
            <person name="Wu P."/>
        </authorList>
    </citation>
    <scope>NUCLEOTIDE SEQUENCE [LARGE SCALE GENOMIC DNA]</scope>
    <source>
        <strain evidence="1 2">Cc12</strain>
    </source>
</reference>
<accession>A0A0B7HIZ2</accession>
<evidence type="ECO:0000313" key="1">
    <source>
        <dbReference type="EMBL" id="CEN37887.1"/>
    </source>
</evidence>
<protein>
    <submittedName>
        <fullName evidence="1">Uncharacterized protein</fullName>
    </submittedName>
</protein>
<dbReference type="EMBL" id="CDOE01000069">
    <property type="protein sequence ID" value="CEN37887.1"/>
    <property type="molecule type" value="Genomic_DNA"/>
</dbReference>
<name>A0A0B7HIZ2_9FLAO</name>
<dbReference type="AlphaFoldDB" id="A0A0B7HIZ2"/>
<proteinExistence type="predicted"/>